<comment type="caution">
    <text evidence="3">The sequence shown here is derived from an EMBL/GenBank/DDBJ whole genome shotgun (WGS) entry which is preliminary data.</text>
</comment>
<proteinExistence type="inferred from homology"/>
<sequence>MSNLHKAMNDMVSENGDMTYPEVSRDVRKEASRRLHTPPCFPHERVHVRKSKTELEELPAHSTDVWRDIIDENHKRPEELQEVKKPGAEERYQFRCMPIVIPSLRDARRAQLPKRIGAALRSFRNDHVDVLDNNAFVKTYEERLTDIWKRDTKAAPQIRINAGNEDVLGEHEVSKALADRSSCSADRKWQNIMDITQPPRRVFTGPAGCGRTLVLKLAMDITGKAAVAVGVTTVPSAFKLCRSLSHDKFRNDRCAIIDKISVMSADQLEAIDVSLQHITQNWLDDFGGFDVILCGDSRQQTPMDLRVSTILTKMGDGASLHEEELALIESRFITVDEAAHLAPEAVRLYYANKVVDAYNVGLAANDPGAMEIQAQDEMRGWRTEAYRVRMTLKVSDMSSTELSNMPATIMLSVGRPYMLTANTTCSTDW</sequence>
<keyword evidence="1" id="KW-0378">Hydrolase</keyword>
<dbReference type="SUPFAM" id="SSF52540">
    <property type="entry name" value="P-loop containing nucleoside triphosphate hydrolases"/>
    <property type="match status" value="1"/>
</dbReference>
<gene>
    <name evidence="3" type="ORF">HPB48_000773</name>
</gene>
<dbReference type="EMBL" id="JABSTR010000005">
    <property type="protein sequence ID" value="KAH9372129.1"/>
    <property type="molecule type" value="Genomic_DNA"/>
</dbReference>
<evidence type="ECO:0000313" key="4">
    <source>
        <dbReference type="Proteomes" id="UP000821853"/>
    </source>
</evidence>
<dbReference type="OrthoDB" id="6415621at2759"/>
<dbReference type="InterPro" id="IPR027417">
    <property type="entry name" value="P-loop_NTPase"/>
</dbReference>
<name>A0A9J6GBI6_HAELO</name>
<dbReference type="AlphaFoldDB" id="A0A9J6GBI6"/>
<dbReference type="GO" id="GO:0005524">
    <property type="term" value="F:ATP binding"/>
    <property type="evidence" value="ECO:0007669"/>
    <property type="project" value="UniProtKB-KW"/>
</dbReference>
<keyword evidence="1" id="KW-0547">Nucleotide-binding</keyword>
<dbReference type="GO" id="GO:0006281">
    <property type="term" value="P:DNA repair"/>
    <property type="evidence" value="ECO:0007669"/>
    <property type="project" value="UniProtKB-KW"/>
</dbReference>
<comment type="similarity">
    <text evidence="1">Belongs to the helicase family.</text>
</comment>
<comment type="catalytic activity">
    <reaction evidence="1">
        <text>ATP + H2O = ADP + phosphate + H(+)</text>
        <dbReference type="Rhea" id="RHEA:13065"/>
        <dbReference type="ChEBI" id="CHEBI:15377"/>
        <dbReference type="ChEBI" id="CHEBI:15378"/>
        <dbReference type="ChEBI" id="CHEBI:30616"/>
        <dbReference type="ChEBI" id="CHEBI:43474"/>
        <dbReference type="ChEBI" id="CHEBI:456216"/>
        <dbReference type="EC" id="5.6.2.3"/>
    </reaction>
</comment>
<dbReference type="Proteomes" id="UP000821853">
    <property type="component" value="Chromosome 3"/>
</dbReference>
<dbReference type="EC" id="5.6.2.3" evidence="1"/>
<keyword evidence="1" id="KW-0233">DNA recombination</keyword>
<dbReference type="GO" id="GO:0016787">
    <property type="term" value="F:hydrolase activity"/>
    <property type="evidence" value="ECO:0007669"/>
    <property type="project" value="UniProtKB-KW"/>
</dbReference>
<reference evidence="3 4" key="1">
    <citation type="journal article" date="2020" name="Cell">
        <title>Large-Scale Comparative Analyses of Tick Genomes Elucidate Their Genetic Diversity and Vector Capacities.</title>
        <authorList>
            <consortium name="Tick Genome and Microbiome Consortium (TIGMIC)"/>
            <person name="Jia N."/>
            <person name="Wang J."/>
            <person name="Shi W."/>
            <person name="Du L."/>
            <person name="Sun Y."/>
            <person name="Zhan W."/>
            <person name="Jiang J.F."/>
            <person name="Wang Q."/>
            <person name="Zhang B."/>
            <person name="Ji P."/>
            <person name="Bell-Sakyi L."/>
            <person name="Cui X.M."/>
            <person name="Yuan T.T."/>
            <person name="Jiang B.G."/>
            <person name="Yang W.F."/>
            <person name="Lam T.T."/>
            <person name="Chang Q.C."/>
            <person name="Ding S.J."/>
            <person name="Wang X.J."/>
            <person name="Zhu J.G."/>
            <person name="Ruan X.D."/>
            <person name="Zhao L."/>
            <person name="Wei J.T."/>
            <person name="Ye R.Z."/>
            <person name="Que T.C."/>
            <person name="Du C.H."/>
            <person name="Zhou Y.H."/>
            <person name="Cheng J.X."/>
            <person name="Dai P.F."/>
            <person name="Guo W.B."/>
            <person name="Han X.H."/>
            <person name="Huang E.J."/>
            <person name="Li L.F."/>
            <person name="Wei W."/>
            <person name="Gao Y.C."/>
            <person name="Liu J.Z."/>
            <person name="Shao H.Z."/>
            <person name="Wang X."/>
            <person name="Wang C.C."/>
            <person name="Yang T.C."/>
            <person name="Huo Q.B."/>
            <person name="Li W."/>
            <person name="Chen H.Y."/>
            <person name="Chen S.E."/>
            <person name="Zhou L.G."/>
            <person name="Ni X.B."/>
            <person name="Tian J.H."/>
            <person name="Sheng Y."/>
            <person name="Liu T."/>
            <person name="Pan Y.S."/>
            <person name="Xia L.Y."/>
            <person name="Li J."/>
            <person name="Zhao F."/>
            <person name="Cao W.C."/>
        </authorList>
    </citation>
    <scope>NUCLEOTIDE SEQUENCE [LARGE SCALE GENOMIC DNA]</scope>
    <source>
        <strain evidence="3">HaeL-2018</strain>
    </source>
</reference>
<evidence type="ECO:0000256" key="1">
    <source>
        <dbReference type="RuleBase" id="RU363044"/>
    </source>
</evidence>
<comment type="cofactor">
    <cofactor evidence="1">
        <name>Mg(2+)</name>
        <dbReference type="ChEBI" id="CHEBI:18420"/>
    </cofactor>
</comment>
<keyword evidence="1" id="KW-0347">Helicase</keyword>
<dbReference type="Pfam" id="PF05970">
    <property type="entry name" value="PIF1"/>
    <property type="match status" value="1"/>
</dbReference>
<keyword evidence="1" id="KW-0227">DNA damage</keyword>
<evidence type="ECO:0000259" key="2">
    <source>
        <dbReference type="Pfam" id="PF05970"/>
    </source>
</evidence>
<evidence type="ECO:0000313" key="3">
    <source>
        <dbReference type="EMBL" id="KAH9372129.1"/>
    </source>
</evidence>
<feature type="domain" description="DNA helicase Pif1-like DEAD-box helicase" evidence="2">
    <location>
        <begin position="247"/>
        <end position="303"/>
    </location>
</feature>
<dbReference type="GO" id="GO:0000723">
    <property type="term" value="P:telomere maintenance"/>
    <property type="evidence" value="ECO:0007669"/>
    <property type="project" value="InterPro"/>
</dbReference>
<dbReference type="InterPro" id="IPR010285">
    <property type="entry name" value="DNA_helicase_pif1-like_DEAD"/>
</dbReference>
<keyword evidence="1" id="KW-0234">DNA repair</keyword>
<dbReference type="GO" id="GO:0043139">
    <property type="term" value="F:5'-3' DNA helicase activity"/>
    <property type="evidence" value="ECO:0007669"/>
    <property type="project" value="UniProtKB-EC"/>
</dbReference>
<keyword evidence="4" id="KW-1185">Reference proteome</keyword>
<organism evidence="3 4">
    <name type="scientific">Haemaphysalis longicornis</name>
    <name type="common">Bush tick</name>
    <dbReference type="NCBI Taxonomy" id="44386"/>
    <lineage>
        <taxon>Eukaryota</taxon>
        <taxon>Metazoa</taxon>
        <taxon>Ecdysozoa</taxon>
        <taxon>Arthropoda</taxon>
        <taxon>Chelicerata</taxon>
        <taxon>Arachnida</taxon>
        <taxon>Acari</taxon>
        <taxon>Parasitiformes</taxon>
        <taxon>Ixodida</taxon>
        <taxon>Ixodoidea</taxon>
        <taxon>Ixodidae</taxon>
        <taxon>Haemaphysalinae</taxon>
        <taxon>Haemaphysalis</taxon>
    </lineage>
</organism>
<dbReference type="VEuPathDB" id="VectorBase:HLOH_052876"/>
<keyword evidence="1" id="KW-0067">ATP-binding</keyword>
<protein>
    <recommendedName>
        <fullName evidence="1">ATP-dependent DNA helicase</fullName>
        <ecNumber evidence="1">5.6.2.3</ecNumber>
    </recommendedName>
</protein>
<accession>A0A9J6GBI6</accession>
<dbReference type="GO" id="GO:0006310">
    <property type="term" value="P:DNA recombination"/>
    <property type="evidence" value="ECO:0007669"/>
    <property type="project" value="UniProtKB-KW"/>
</dbReference>